<keyword evidence="4" id="KW-1185">Reference proteome</keyword>
<accession>A0A2J6RW73</accession>
<gene>
    <name evidence="3" type="ORF">L207DRAFT_581417</name>
</gene>
<evidence type="ECO:0008006" key="5">
    <source>
        <dbReference type="Google" id="ProtNLM"/>
    </source>
</evidence>
<dbReference type="AlphaFoldDB" id="A0A2J6RW73"/>
<protein>
    <recommendedName>
        <fullName evidence="5">Secreted protein</fullName>
    </recommendedName>
</protein>
<proteinExistence type="predicted"/>
<feature type="chain" id="PRO_5014390287" description="Secreted protein" evidence="2">
    <location>
        <begin position="24"/>
        <end position="99"/>
    </location>
</feature>
<sequence>MIISFRCLRTVVFVFAALMSFLAQQQDIVWICFMKPSQGELQPRMDQKEINDVDLLIPWVLGNGTNGKFNTRGSEAIQKPERPSYALSGTQRQEHNLTT</sequence>
<organism evidence="3 4">
    <name type="scientific">Hyaloscypha variabilis (strain UAMH 11265 / GT02V1 / F)</name>
    <name type="common">Meliniomyces variabilis</name>
    <dbReference type="NCBI Taxonomy" id="1149755"/>
    <lineage>
        <taxon>Eukaryota</taxon>
        <taxon>Fungi</taxon>
        <taxon>Dikarya</taxon>
        <taxon>Ascomycota</taxon>
        <taxon>Pezizomycotina</taxon>
        <taxon>Leotiomycetes</taxon>
        <taxon>Helotiales</taxon>
        <taxon>Hyaloscyphaceae</taxon>
        <taxon>Hyaloscypha</taxon>
        <taxon>Hyaloscypha variabilis</taxon>
    </lineage>
</organism>
<feature type="signal peptide" evidence="2">
    <location>
        <begin position="1"/>
        <end position="23"/>
    </location>
</feature>
<dbReference type="Proteomes" id="UP000235786">
    <property type="component" value="Unassembled WGS sequence"/>
</dbReference>
<evidence type="ECO:0000313" key="4">
    <source>
        <dbReference type="Proteomes" id="UP000235786"/>
    </source>
</evidence>
<evidence type="ECO:0000256" key="2">
    <source>
        <dbReference type="SAM" id="SignalP"/>
    </source>
</evidence>
<dbReference type="EMBL" id="KZ613943">
    <property type="protein sequence ID" value="PMD42767.1"/>
    <property type="molecule type" value="Genomic_DNA"/>
</dbReference>
<evidence type="ECO:0000256" key="1">
    <source>
        <dbReference type="SAM" id="MobiDB-lite"/>
    </source>
</evidence>
<keyword evidence="2" id="KW-0732">Signal</keyword>
<feature type="region of interest" description="Disordered" evidence="1">
    <location>
        <begin position="80"/>
        <end position="99"/>
    </location>
</feature>
<name>A0A2J6RW73_HYAVF</name>
<evidence type="ECO:0000313" key="3">
    <source>
        <dbReference type="EMBL" id="PMD42767.1"/>
    </source>
</evidence>
<reference evidence="3 4" key="1">
    <citation type="submission" date="2016-04" db="EMBL/GenBank/DDBJ databases">
        <title>A degradative enzymes factory behind the ericoid mycorrhizal symbiosis.</title>
        <authorList>
            <consortium name="DOE Joint Genome Institute"/>
            <person name="Martino E."/>
            <person name="Morin E."/>
            <person name="Grelet G."/>
            <person name="Kuo A."/>
            <person name="Kohler A."/>
            <person name="Daghino S."/>
            <person name="Barry K."/>
            <person name="Choi C."/>
            <person name="Cichocki N."/>
            <person name="Clum A."/>
            <person name="Copeland A."/>
            <person name="Hainaut M."/>
            <person name="Haridas S."/>
            <person name="Labutti K."/>
            <person name="Lindquist E."/>
            <person name="Lipzen A."/>
            <person name="Khouja H.-R."/>
            <person name="Murat C."/>
            <person name="Ohm R."/>
            <person name="Olson A."/>
            <person name="Spatafora J."/>
            <person name="Veneault-Fourrey C."/>
            <person name="Henrissat B."/>
            <person name="Grigoriev I."/>
            <person name="Martin F."/>
            <person name="Perotto S."/>
        </authorList>
    </citation>
    <scope>NUCLEOTIDE SEQUENCE [LARGE SCALE GENOMIC DNA]</scope>
    <source>
        <strain evidence="3 4">F</strain>
    </source>
</reference>